<dbReference type="EMBL" id="JAXCGZ010017305">
    <property type="protein sequence ID" value="KAK7068322.1"/>
    <property type="molecule type" value="Genomic_DNA"/>
</dbReference>
<feature type="transmembrane region" description="Helical" evidence="8">
    <location>
        <begin position="121"/>
        <end position="139"/>
    </location>
</feature>
<dbReference type="PANTHER" id="PTHR48021">
    <property type="match status" value="1"/>
</dbReference>
<dbReference type="GO" id="GO:0022857">
    <property type="term" value="F:transmembrane transporter activity"/>
    <property type="evidence" value="ECO:0007669"/>
    <property type="project" value="InterPro"/>
</dbReference>
<dbReference type="GO" id="GO:0005886">
    <property type="term" value="C:plasma membrane"/>
    <property type="evidence" value="ECO:0007669"/>
    <property type="project" value="UniProtKB-SubCell"/>
</dbReference>
<keyword evidence="2" id="KW-0813">Transport</keyword>
<evidence type="ECO:0000313" key="10">
    <source>
        <dbReference type="EMBL" id="KAK7068322.1"/>
    </source>
</evidence>
<feature type="transmembrane region" description="Helical" evidence="8">
    <location>
        <begin position="453"/>
        <end position="472"/>
    </location>
</feature>
<keyword evidence="5 8" id="KW-0812">Transmembrane</keyword>
<dbReference type="InterPro" id="IPR020846">
    <property type="entry name" value="MFS_dom"/>
</dbReference>
<keyword evidence="6 8" id="KW-1133">Transmembrane helix</keyword>
<protein>
    <recommendedName>
        <fullName evidence="9">Major facilitator superfamily (MFS) profile domain-containing protein</fullName>
    </recommendedName>
</protein>
<accession>A0AAN8WLG2</accession>
<feature type="transmembrane region" description="Helical" evidence="8">
    <location>
        <begin position="285"/>
        <end position="308"/>
    </location>
</feature>
<evidence type="ECO:0000256" key="1">
    <source>
        <dbReference type="ARBA" id="ARBA00004651"/>
    </source>
</evidence>
<feature type="transmembrane region" description="Helical" evidence="8">
    <location>
        <begin position="320"/>
        <end position="340"/>
    </location>
</feature>
<dbReference type="InterPro" id="IPR005829">
    <property type="entry name" value="Sugar_transporter_CS"/>
</dbReference>
<dbReference type="Proteomes" id="UP001381693">
    <property type="component" value="Unassembled WGS sequence"/>
</dbReference>
<dbReference type="PROSITE" id="PS00217">
    <property type="entry name" value="SUGAR_TRANSPORT_2"/>
    <property type="match status" value="1"/>
</dbReference>
<feature type="transmembrane region" description="Helical" evidence="8">
    <location>
        <begin position="422"/>
        <end position="441"/>
    </location>
</feature>
<evidence type="ECO:0000259" key="9">
    <source>
        <dbReference type="PROSITE" id="PS50850"/>
    </source>
</evidence>
<dbReference type="InterPro" id="IPR005828">
    <property type="entry name" value="MFS_sugar_transport-like"/>
</dbReference>
<feature type="transmembrane region" description="Helical" evidence="8">
    <location>
        <begin position="201"/>
        <end position="219"/>
    </location>
</feature>
<keyword evidence="3" id="KW-1003">Cell membrane</keyword>
<keyword evidence="4" id="KW-0762">Sugar transport</keyword>
<dbReference type="Pfam" id="PF00083">
    <property type="entry name" value="Sugar_tr"/>
    <property type="match status" value="1"/>
</dbReference>
<feature type="transmembrane region" description="Helical" evidence="8">
    <location>
        <begin position="91"/>
        <end position="109"/>
    </location>
</feature>
<feature type="transmembrane region" description="Helical" evidence="8">
    <location>
        <begin position="145"/>
        <end position="163"/>
    </location>
</feature>
<feature type="transmembrane region" description="Helical" evidence="8">
    <location>
        <begin position="347"/>
        <end position="370"/>
    </location>
</feature>
<comment type="caution">
    <text evidence="10">The sequence shown here is derived from an EMBL/GenBank/DDBJ whole genome shotgun (WGS) entry which is preliminary data.</text>
</comment>
<feature type="transmembrane region" description="Helical" evidence="8">
    <location>
        <begin position="175"/>
        <end position="195"/>
    </location>
</feature>
<feature type="transmembrane region" description="Helical" evidence="8">
    <location>
        <begin position="382"/>
        <end position="402"/>
    </location>
</feature>
<gene>
    <name evidence="10" type="ORF">SK128_016641</name>
</gene>
<dbReference type="SUPFAM" id="SSF103473">
    <property type="entry name" value="MFS general substrate transporter"/>
    <property type="match status" value="1"/>
</dbReference>
<evidence type="ECO:0000256" key="8">
    <source>
        <dbReference type="SAM" id="Phobius"/>
    </source>
</evidence>
<evidence type="ECO:0000256" key="7">
    <source>
        <dbReference type="ARBA" id="ARBA00023136"/>
    </source>
</evidence>
<dbReference type="PANTHER" id="PTHR48021:SF1">
    <property type="entry name" value="GH07001P-RELATED"/>
    <property type="match status" value="1"/>
</dbReference>
<evidence type="ECO:0000256" key="5">
    <source>
        <dbReference type="ARBA" id="ARBA00022692"/>
    </source>
</evidence>
<dbReference type="PROSITE" id="PS50850">
    <property type="entry name" value="MFS"/>
    <property type="match status" value="1"/>
</dbReference>
<proteinExistence type="predicted"/>
<dbReference type="FunFam" id="1.20.1250.20:FF:000218">
    <property type="entry name" value="facilitated trehalose transporter Tret1"/>
    <property type="match status" value="1"/>
</dbReference>
<dbReference type="InterPro" id="IPR050549">
    <property type="entry name" value="MFS_Trehalose_Transporter"/>
</dbReference>
<sequence>MTVENFEIEKLRKDAEKAEEDNVANKEPPAERRARLTKQVGLVCLVSLGYVCLGSTLTWPSPALSDMLTNNGTLVGTEINFNSLEKDMTGSLVYLGTLFGAWFAGWMVSAYGRHRSLQMTAIPYLLGWLMSALAPTTAVLLSGRFILGIAGGGTSIAGYAYVVELADVNIRGMMATLPTMGVVLGNLYTVTLGYFLQWHHLTLVCSIPTILFMVLTFILPESPSYLVITGQRQQALTILRKLRGDYANVDEEIAELERRNATGTDSKSGGWRGLLQKQVLKRISVVTALFFMMQLCGNFVLMIYTARILEATGAPLDPDAITAIAGSLRVAGTLAAIFLLDIIGRRYCLVISHAINACCLLILGTYVYLAENAGPDQEIYESLTWVPTVCVTVALFICDIGVHPVPYILSSEYFPTNIRSQASSVCISAGTVFSFLALQMYSPMQETLTQAGLYWLYAATSIIGVFFSFVAVTETKGMIVG</sequence>
<keyword evidence="11" id="KW-1185">Reference proteome</keyword>
<organism evidence="10 11">
    <name type="scientific">Halocaridina rubra</name>
    <name type="common">Hawaiian red shrimp</name>
    <dbReference type="NCBI Taxonomy" id="373956"/>
    <lineage>
        <taxon>Eukaryota</taxon>
        <taxon>Metazoa</taxon>
        <taxon>Ecdysozoa</taxon>
        <taxon>Arthropoda</taxon>
        <taxon>Crustacea</taxon>
        <taxon>Multicrustacea</taxon>
        <taxon>Malacostraca</taxon>
        <taxon>Eumalacostraca</taxon>
        <taxon>Eucarida</taxon>
        <taxon>Decapoda</taxon>
        <taxon>Pleocyemata</taxon>
        <taxon>Caridea</taxon>
        <taxon>Atyoidea</taxon>
        <taxon>Atyidae</taxon>
        <taxon>Halocaridina</taxon>
    </lineage>
</organism>
<evidence type="ECO:0000256" key="3">
    <source>
        <dbReference type="ARBA" id="ARBA00022475"/>
    </source>
</evidence>
<feature type="domain" description="Major facilitator superfamily (MFS) profile" evidence="9">
    <location>
        <begin position="42"/>
        <end position="476"/>
    </location>
</feature>
<dbReference type="PROSITE" id="PS00216">
    <property type="entry name" value="SUGAR_TRANSPORT_1"/>
    <property type="match status" value="1"/>
</dbReference>
<dbReference type="AlphaFoldDB" id="A0AAN8WLG2"/>
<feature type="transmembrane region" description="Helical" evidence="8">
    <location>
        <begin position="40"/>
        <end position="59"/>
    </location>
</feature>
<evidence type="ECO:0000256" key="4">
    <source>
        <dbReference type="ARBA" id="ARBA00022597"/>
    </source>
</evidence>
<dbReference type="Gene3D" id="1.20.1250.20">
    <property type="entry name" value="MFS general substrate transporter like domains"/>
    <property type="match status" value="1"/>
</dbReference>
<name>A0AAN8WLG2_HALRR</name>
<reference evidence="10 11" key="1">
    <citation type="submission" date="2023-11" db="EMBL/GenBank/DDBJ databases">
        <title>Halocaridina rubra genome assembly.</title>
        <authorList>
            <person name="Smith C."/>
        </authorList>
    </citation>
    <scope>NUCLEOTIDE SEQUENCE [LARGE SCALE GENOMIC DNA]</scope>
    <source>
        <strain evidence="10">EP-1</strain>
        <tissue evidence="10">Whole</tissue>
    </source>
</reference>
<keyword evidence="7 8" id="KW-0472">Membrane</keyword>
<dbReference type="InterPro" id="IPR036259">
    <property type="entry name" value="MFS_trans_sf"/>
</dbReference>
<evidence type="ECO:0000256" key="2">
    <source>
        <dbReference type="ARBA" id="ARBA00022448"/>
    </source>
</evidence>
<evidence type="ECO:0000256" key="6">
    <source>
        <dbReference type="ARBA" id="ARBA00022989"/>
    </source>
</evidence>
<comment type="subcellular location">
    <subcellularLocation>
        <location evidence="1">Cell membrane</location>
        <topology evidence="1">Multi-pass membrane protein</topology>
    </subcellularLocation>
</comment>
<evidence type="ECO:0000313" key="11">
    <source>
        <dbReference type="Proteomes" id="UP001381693"/>
    </source>
</evidence>